<dbReference type="Proteomes" id="UP000326671">
    <property type="component" value="Unassembled WGS sequence"/>
</dbReference>
<organism evidence="1 2">
    <name type="scientific">Niallia endozanthoxylica</name>
    <dbReference type="NCBI Taxonomy" id="2036016"/>
    <lineage>
        <taxon>Bacteria</taxon>
        <taxon>Bacillati</taxon>
        <taxon>Bacillota</taxon>
        <taxon>Bacilli</taxon>
        <taxon>Bacillales</taxon>
        <taxon>Bacillaceae</taxon>
        <taxon>Niallia</taxon>
    </lineage>
</organism>
<dbReference type="InterPro" id="IPR054845">
    <property type="entry name" value="Exosporium_prot_C"/>
</dbReference>
<accession>A0A5J5I003</accession>
<dbReference type="RefSeq" id="WP_150438740.1">
    <property type="nucleotide sequence ID" value="NZ_VYKL01000010.1"/>
</dbReference>
<dbReference type="NCBIfam" id="NF045794">
    <property type="entry name" value="CsxC_fam"/>
    <property type="match status" value="1"/>
</dbReference>
<sequence length="244" mass="28428">MPESNKHKNDNYFDCEPDYQQLSHSVPSYPVVLAEVYLQKDIFHVTTFPELVLEIKDSRKRLVITQCRLLLPTNKLFIKGYVRKNIRYAAADSPLPESFTTTLKSKTEFIKFEMVEEIKEFITKPLLPKKNSRQEFEFSVSHPMPLGFPEKDEMHSSDLSQFHQESNQFYNELPYCELISSNITEWDAAVEPITTVTIEDSSRIPIQETFFQTIENKIVINFKIQILQNQQISISANAHENNCN</sequence>
<dbReference type="AlphaFoldDB" id="A0A5J5I003"/>
<reference evidence="1 2" key="1">
    <citation type="submission" date="2019-09" db="EMBL/GenBank/DDBJ databases">
        <title>Whole genome sequences of isolates from the Mars Exploration Rovers.</title>
        <authorList>
            <person name="Seuylemezian A."/>
            <person name="Vaishampayan P."/>
        </authorList>
    </citation>
    <scope>NUCLEOTIDE SEQUENCE [LARGE SCALE GENOMIC DNA]</scope>
    <source>
        <strain evidence="1 2">MER_TA_151</strain>
    </source>
</reference>
<gene>
    <name evidence="1" type="ORF">F4V44_04225</name>
</gene>
<evidence type="ECO:0000313" key="1">
    <source>
        <dbReference type="EMBL" id="KAA9028488.1"/>
    </source>
</evidence>
<proteinExistence type="predicted"/>
<comment type="caution">
    <text evidence="1">The sequence shown here is derived from an EMBL/GenBank/DDBJ whole genome shotgun (WGS) entry which is preliminary data.</text>
</comment>
<protein>
    <submittedName>
        <fullName evidence="1">DUF3794 domain-containing protein</fullName>
    </submittedName>
</protein>
<name>A0A5J5I003_9BACI</name>
<dbReference type="EMBL" id="VYKL01000010">
    <property type="protein sequence ID" value="KAA9028488.1"/>
    <property type="molecule type" value="Genomic_DNA"/>
</dbReference>
<dbReference type="OrthoDB" id="2381017at2"/>
<evidence type="ECO:0000313" key="2">
    <source>
        <dbReference type="Proteomes" id="UP000326671"/>
    </source>
</evidence>
<keyword evidence="2" id="KW-1185">Reference proteome</keyword>